<proteinExistence type="predicted"/>
<evidence type="ECO:0000256" key="1">
    <source>
        <dbReference type="SAM" id="Phobius"/>
    </source>
</evidence>
<dbReference type="EMBL" id="MPUH01000008">
    <property type="protein sequence ID" value="OMJ95755.1"/>
    <property type="molecule type" value="Genomic_DNA"/>
</dbReference>
<keyword evidence="1" id="KW-0472">Membrane</keyword>
<protein>
    <submittedName>
        <fullName evidence="2">Uncharacterized protein</fullName>
    </submittedName>
</protein>
<comment type="caution">
    <text evidence="2">The sequence shown here is derived from an EMBL/GenBank/DDBJ whole genome shotgun (WGS) entry which is preliminary data.</text>
</comment>
<reference evidence="2 3" key="1">
    <citation type="submission" date="2016-11" db="EMBL/GenBank/DDBJ databases">
        <title>The macronuclear genome of Stentor coeruleus: a giant cell with tiny introns.</title>
        <authorList>
            <person name="Slabodnick M."/>
            <person name="Ruby J.G."/>
            <person name="Reiff S.B."/>
            <person name="Swart E.C."/>
            <person name="Gosai S."/>
            <person name="Prabakaran S."/>
            <person name="Witkowska E."/>
            <person name="Larue G.E."/>
            <person name="Fisher S."/>
            <person name="Freeman R.M."/>
            <person name="Gunawardena J."/>
            <person name="Chu W."/>
            <person name="Stover N.A."/>
            <person name="Gregory B.D."/>
            <person name="Nowacki M."/>
            <person name="Derisi J."/>
            <person name="Roy S.W."/>
            <person name="Marshall W.F."/>
            <person name="Sood P."/>
        </authorList>
    </citation>
    <scope>NUCLEOTIDE SEQUENCE [LARGE SCALE GENOMIC DNA]</scope>
    <source>
        <strain evidence="2">WM001</strain>
    </source>
</reference>
<gene>
    <name evidence="2" type="ORF">SteCoe_834</name>
</gene>
<accession>A0A1R2D3B6</accession>
<name>A0A1R2D3B6_9CILI</name>
<feature type="transmembrane region" description="Helical" evidence="1">
    <location>
        <begin position="44"/>
        <end position="64"/>
    </location>
</feature>
<keyword evidence="1" id="KW-1133">Transmembrane helix</keyword>
<evidence type="ECO:0000313" key="2">
    <source>
        <dbReference type="EMBL" id="OMJ95755.1"/>
    </source>
</evidence>
<dbReference type="Proteomes" id="UP000187209">
    <property type="component" value="Unassembled WGS sequence"/>
</dbReference>
<dbReference type="AlphaFoldDB" id="A0A1R2D3B6"/>
<organism evidence="2 3">
    <name type="scientific">Stentor coeruleus</name>
    <dbReference type="NCBI Taxonomy" id="5963"/>
    <lineage>
        <taxon>Eukaryota</taxon>
        <taxon>Sar</taxon>
        <taxon>Alveolata</taxon>
        <taxon>Ciliophora</taxon>
        <taxon>Postciliodesmatophora</taxon>
        <taxon>Heterotrichea</taxon>
        <taxon>Heterotrichida</taxon>
        <taxon>Stentoridae</taxon>
        <taxon>Stentor</taxon>
    </lineage>
</organism>
<evidence type="ECO:0000313" key="3">
    <source>
        <dbReference type="Proteomes" id="UP000187209"/>
    </source>
</evidence>
<sequence length="82" mass="9370">MAQGFCVSYCMIMSLAGFIILTYLGFLCLFDVEELKVEERKHQYASLFIAAAIYFFTFIVSFGIKIRKGKVHVADYQPLNAE</sequence>
<keyword evidence="1" id="KW-0812">Transmembrane</keyword>
<feature type="transmembrane region" description="Helical" evidence="1">
    <location>
        <begin position="12"/>
        <end position="32"/>
    </location>
</feature>
<keyword evidence="3" id="KW-1185">Reference proteome</keyword>